<gene>
    <name evidence="2" type="ORF">Tco_1091198</name>
</gene>
<accession>A0ABQ5I6J0</accession>
<reference evidence="2" key="2">
    <citation type="submission" date="2022-01" db="EMBL/GenBank/DDBJ databases">
        <authorList>
            <person name="Yamashiro T."/>
            <person name="Shiraishi A."/>
            <person name="Satake H."/>
            <person name="Nakayama K."/>
        </authorList>
    </citation>
    <scope>NUCLEOTIDE SEQUENCE</scope>
</reference>
<name>A0ABQ5I6J0_9ASTR</name>
<dbReference type="EMBL" id="BQNB010020412">
    <property type="protein sequence ID" value="GJT95680.1"/>
    <property type="molecule type" value="Genomic_DNA"/>
</dbReference>
<evidence type="ECO:0000256" key="1">
    <source>
        <dbReference type="SAM" id="MobiDB-lite"/>
    </source>
</evidence>
<proteinExistence type="predicted"/>
<comment type="caution">
    <text evidence="2">The sequence shown here is derived from an EMBL/GenBank/DDBJ whole genome shotgun (WGS) entry which is preliminary data.</text>
</comment>
<keyword evidence="3" id="KW-1185">Reference proteome</keyword>
<evidence type="ECO:0000313" key="2">
    <source>
        <dbReference type="EMBL" id="GJT95680.1"/>
    </source>
</evidence>
<evidence type="ECO:0000313" key="3">
    <source>
        <dbReference type="Proteomes" id="UP001151760"/>
    </source>
</evidence>
<organism evidence="2 3">
    <name type="scientific">Tanacetum coccineum</name>
    <dbReference type="NCBI Taxonomy" id="301880"/>
    <lineage>
        <taxon>Eukaryota</taxon>
        <taxon>Viridiplantae</taxon>
        <taxon>Streptophyta</taxon>
        <taxon>Embryophyta</taxon>
        <taxon>Tracheophyta</taxon>
        <taxon>Spermatophyta</taxon>
        <taxon>Magnoliopsida</taxon>
        <taxon>eudicotyledons</taxon>
        <taxon>Gunneridae</taxon>
        <taxon>Pentapetalae</taxon>
        <taxon>asterids</taxon>
        <taxon>campanulids</taxon>
        <taxon>Asterales</taxon>
        <taxon>Asteraceae</taxon>
        <taxon>Asteroideae</taxon>
        <taxon>Anthemideae</taxon>
        <taxon>Anthemidinae</taxon>
        <taxon>Tanacetum</taxon>
    </lineage>
</organism>
<sequence>MERDCQHGLYKAGMGSSRVLSDFAEKYGSKNRVLAGFGIGGKSGKEKVKDTMADMNIPANDAPTEQAPDITPPNRTDDQIFPSSKWVPIGKSNCVFDVQKS</sequence>
<feature type="region of interest" description="Disordered" evidence="1">
    <location>
        <begin position="56"/>
        <end position="83"/>
    </location>
</feature>
<dbReference type="Proteomes" id="UP001151760">
    <property type="component" value="Unassembled WGS sequence"/>
</dbReference>
<reference evidence="2" key="1">
    <citation type="journal article" date="2022" name="Int. J. Mol. Sci.">
        <title>Draft Genome of Tanacetum Coccineum: Genomic Comparison of Closely Related Tanacetum-Family Plants.</title>
        <authorList>
            <person name="Yamashiro T."/>
            <person name="Shiraishi A."/>
            <person name="Nakayama K."/>
            <person name="Satake H."/>
        </authorList>
    </citation>
    <scope>NUCLEOTIDE SEQUENCE</scope>
</reference>
<protein>
    <submittedName>
        <fullName evidence="2">Uncharacterized protein</fullName>
    </submittedName>
</protein>